<dbReference type="Gene3D" id="3.20.20.80">
    <property type="entry name" value="Glycosidases"/>
    <property type="match status" value="1"/>
</dbReference>
<evidence type="ECO:0000256" key="2">
    <source>
        <dbReference type="SAM" id="SignalP"/>
    </source>
</evidence>
<keyword evidence="1" id="KW-0378">Hydrolase</keyword>
<organism evidence="6 7">
    <name type="scientific">Mucilaginibacter oryzae</name>
    <dbReference type="NCBI Taxonomy" id="468058"/>
    <lineage>
        <taxon>Bacteria</taxon>
        <taxon>Pseudomonadati</taxon>
        <taxon>Bacteroidota</taxon>
        <taxon>Sphingobacteriia</taxon>
        <taxon>Sphingobacteriales</taxon>
        <taxon>Sphingobacteriaceae</taxon>
        <taxon>Mucilaginibacter</taxon>
    </lineage>
</organism>
<dbReference type="EMBL" id="QGHA01000001">
    <property type="protein sequence ID" value="PWK79899.1"/>
    <property type="molecule type" value="Genomic_DNA"/>
</dbReference>
<dbReference type="AlphaFoldDB" id="A0A316HF99"/>
<dbReference type="Gene3D" id="3.30.379.10">
    <property type="entry name" value="Chitobiase/beta-hexosaminidase domain 2-like"/>
    <property type="match status" value="1"/>
</dbReference>
<dbReference type="InterPro" id="IPR024732">
    <property type="entry name" value="NAGLU_C"/>
</dbReference>
<dbReference type="RefSeq" id="WP_109605871.1">
    <property type="nucleotide sequence ID" value="NZ_QGHA01000001.1"/>
</dbReference>
<sequence>MKKGILTAIVIALGLSARAQVNQQASHDFIERVIPGRSVSFVVEAIPQENGKDVFELGSRDGKIVLKGNNGLSIASALNYYLKNYCNADIGWNGTNLNLPATLPTVQGFIHKNTPYQYRYYLNYCTFNYTMAWWDWERWQKEIDWMALNGINMPLAITGEEAVWQDVYKSMGFTDKELDTFFSGPAYFSWFWMGNIDAWGGPLPQHWKDSHRELQKKILERERSFGMKTVLSSFTGHVPPSFKDRFPKAKVKRTNWDAGFPDVFILDPDDEMFETIGKKYIEAQTKAFGTDHLYSADTFNENVPPTNDSTYLDGMSKKVFNSMAAADPKAVWVMQGWMFHYNGKFWGQPQIKALLNAVPDEHMIVLDLYSDAHPVWNRTEAYYGKPWIWSMLQNFGGNISLFGRMRHVAADPAIALHDPESKNMQGIGITPEGIEQNPALFALMLENVWRDTPIDADAWIQDYAKRRYGQVNAKAGEAWHILLNSVYSGGLTEGGPESIIVARPTMLPKIDRVLTHLDYDPKKLNKAWELLVSATYSLQQSDGFQYDLVDVTRQVLANYASLLQQKMAAAYQSGNKSDFKKYSTAFLQLMDDLDALLATRKDFLLGKWINEARANGITEKEKNLYEFNARDLVTLWGDKESGLREYSNRQWAGLIKGYYKPRWELYFTQLNKALATGTPFDDKAFDKQVKDWEWSWVNRHDNAYTDVAKGNPVEQAKALFVKYKDVIEQAY</sequence>
<feature type="domain" description="Alpha-N-acetylglucosaminidase tim-barrel" evidence="3">
    <location>
        <begin position="119"/>
        <end position="450"/>
    </location>
</feature>
<dbReference type="InterPro" id="IPR024240">
    <property type="entry name" value="NAGLU_N"/>
</dbReference>
<dbReference type="InterPro" id="IPR029018">
    <property type="entry name" value="Hex-like_dom2"/>
</dbReference>
<feature type="chain" id="PRO_5016286987" evidence="2">
    <location>
        <begin position="20"/>
        <end position="731"/>
    </location>
</feature>
<reference evidence="6 7" key="1">
    <citation type="submission" date="2018-05" db="EMBL/GenBank/DDBJ databases">
        <title>Genomic Encyclopedia of Archaeal and Bacterial Type Strains, Phase II (KMG-II): from individual species to whole genera.</title>
        <authorList>
            <person name="Goeker M."/>
        </authorList>
    </citation>
    <scope>NUCLEOTIDE SEQUENCE [LARGE SCALE GENOMIC DNA]</scope>
    <source>
        <strain evidence="6 7">DSM 19975</strain>
    </source>
</reference>
<dbReference type="Pfam" id="PF05089">
    <property type="entry name" value="NAGLU"/>
    <property type="match status" value="1"/>
</dbReference>
<evidence type="ECO:0000259" key="5">
    <source>
        <dbReference type="Pfam" id="PF12972"/>
    </source>
</evidence>
<feature type="signal peptide" evidence="2">
    <location>
        <begin position="1"/>
        <end position="19"/>
    </location>
</feature>
<evidence type="ECO:0000259" key="3">
    <source>
        <dbReference type="Pfam" id="PF05089"/>
    </source>
</evidence>
<evidence type="ECO:0000259" key="4">
    <source>
        <dbReference type="Pfam" id="PF12971"/>
    </source>
</evidence>
<comment type="caution">
    <text evidence="6">The sequence shown here is derived from an EMBL/GenBank/DDBJ whole genome shotgun (WGS) entry which is preliminary data.</text>
</comment>
<dbReference type="Pfam" id="PF12971">
    <property type="entry name" value="NAGLU_N"/>
    <property type="match status" value="1"/>
</dbReference>
<dbReference type="PANTHER" id="PTHR12872">
    <property type="entry name" value="ALPHA-N-ACETYLGLUCOSAMINIDASE"/>
    <property type="match status" value="1"/>
</dbReference>
<keyword evidence="2" id="KW-0732">Signal</keyword>
<evidence type="ECO:0000256" key="1">
    <source>
        <dbReference type="ARBA" id="ARBA00022801"/>
    </source>
</evidence>
<dbReference type="Gene3D" id="1.20.120.670">
    <property type="entry name" value="N-acetyl-b-d-glucoasminidase"/>
    <property type="match status" value="1"/>
</dbReference>
<feature type="domain" description="Alpha-N-acetylglucosaminidase C-terminal" evidence="5">
    <location>
        <begin position="459"/>
        <end position="721"/>
    </location>
</feature>
<dbReference type="InterPro" id="IPR007781">
    <property type="entry name" value="NAGLU"/>
</dbReference>
<keyword evidence="7" id="KW-1185">Reference proteome</keyword>
<protein>
    <submittedName>
        <fullName evidence="6">Alpha-N-acetylglucosaminidase</fullName>
    </submittedName>
</protein>
<dbReference type="InterPro" id="IPR024733">
    <property type="entry name" value="NAGLU_tim-barrel"/>
</dbReference>
<evidence type="ECO:0000313" key="7">
    <source>
        <dbReference type="Proteomes" id="UP000245678"/>
    </source>
</evidence>
<dbReference type="GO" id="GO:0016787">
    <property type="term" value="F:hydrolase activity"/>
    <property type="evidence" value="ECO:0007669"/>
    <property type="project" value="UniProtKB-KW"/>
</dbReference>
<proteinExistence type="predicted"/>
<dbReference type="Pfam" id="PF12972">
    <property type="entry name" value="NAGLU_C"/>
    <property type="match status" value="1"/>
</dbReference>
<dbReference type="Proteomes" id="UP000245678">
    <property type="component" value="Unassembled WGS sequence"/>
</dbReference>
<dbReference type="GO" id="GO:0005975">
    <property type="term" value="P:carbohydrate metabolic process"/>
    <property type="evidence" value="ECO:0007669"/>
    <property type="project" value="UniProtKB-ARBA"/>
</dbReference>
<gene>
    <name evidence="6" type="ORF">LX99_00359</name>
</gene>
<feature type="domain" description="Alpha-N-acetylglucosaminidase N-terminal" evidence="4">
    <location>
        <begin position="25"/>
        <end position="104"/>
    </location>
</feature>
<dbReference type="PANTHER" id="PTHR12872:SF1">
    <property type="entry name" value="ALPHA-N-ACETYLGLUCOSAMINIDASE"/>
    <property type="match status" value="1"/>
</dbReference>
<accession>A0A316HF99</accession>
<name>A0A316HF99_9SPHI</name>
<evidence type="ECO:0000313" key="6">
    <source>
        <dbReference type="EMBL" id="PWK79899.1"/>
    </source>
</evidence>